<keyword evidence="7" id="KW-0675">Receptor</keyword>
<dbReference type="InterPro" id="IPR038683">
    <property type="entry name" value="IL17RA/B_FnIII-like_1_sf"/>
</dbReference>
<keyword evidence="2" id="KW-1003">Cell membrane</keyword>
<evidence type="ECO:0000256" key="7">
    <source>
        <dbReference type="ARBA" id="ARBA00023170"/>
    </source>
</evidence>
<dbReference type="AlphaFoldDB" id="A0AAW0JHA9"/>
<feature type="compositionally biased region" description="Low complexity" evidence="9">
    <location>
        <begin position="97"/>
        <end position="131"/>
    </location>
</feature>
<dbReference type="Gene3D" id="2.60.40.2160">
    <property type="entry name" value="Interleukin-17 receptor A/B, fibronectin-III-like domain 1"/>
    <property type="match status" value="1"/>
</dbReference>
<dbReference type="FunFam" id="2.60.40.2160:FF:000001">
    <property type="entry name" value="Interleukin 17 receptor A"/>
    <property type="match status" value="1"/>
</dbReference>
<evidence type="ECO:0000259" key="11">
    <source>
        <dbReference type="PROSITE" id="PS51534"/>
    </source>
</evidence>
<dbReference type="Proteomes" id="UP001488838">
    <property type="component" value="Unassembled WGS sequence"/>
</dbReference>
<organism evidence="12 13">
    <name type="scientific">Myodes glareolus</name>
    <name type="common">Bank vole</name>
    <name type="synonym">Clethrionomys glareolus</name>
    <dbReference type="NCBI Taxonomy" id="447135"/>
    <lineage>
        <taxon>Eukaryota</taxon>
        <taxon>Metazoa</taxon>
        <taxon>Chordata</taxon>
        <taxon>Craniata</taxon>
        <taxon>Vertebrata</taxon>
        <taxon>Euteleostomi</taxon>
        <taxon>Mammalia</taxon>
        <taxon>Eutheria</taxon>
        <taxon>Euarchontoglires</taxon>
        <taxon>Glires</taxon>
        <taxon>Rodentia</taxon>
        <taxon>Myomorpha</taxon>
        <taxon>Muroidea</taxon>
        <taxon>Cricetidae</taxon>
        <taxon>Arvicolinae</taxon>
        <taxon>Myodes</taxon>
    </lineage>
</organism>
<evidence type="ECO:0000256" key="4">
    <source>
        <dbReference type="ARBA" id="ARBA00022729"/>
    </source>
</evidence>
<protein>
    <recommendedName>
        <fullName evidence="11">SEFIR domain-containing protein</fullName>
    </recommendedName>
</protein>
<comment type="caution">
    <text evidence="12">The sequence shown here is derived from an EMBL/GenBank/DDBJ whole genome shotgun (WGS) entry which is preliminary data.</text>
</comment>
<dbReference type="InterPro" id="IPR032356">
    <property type="entry name" value="IL17R_A/B_N"/>
</dbReference>
<keyword evidence="8" id="KW-0325">Glycoprotein</keyword>
<sequence>SCQRAGPVRGSSPWGAKEAKSAPGHGGGGARGRPAPPKARPLPLPARPRRSRKPGEGGSAKQTSESPGLGKPVVGPLRPAEPATSAPRRGQSHGDSAPPARARAGRAAPAAERAGLGPRLPAPLGLPSSGLRAGGAELQSQEYSQDALGGSQGLGCRSLMLFSWPGTCLDDSWINPPNLTPSSPKHIRVQLNFSTQHGELVPVLHIEWTLQTDASILYLKGAELSILQLNTNERLCVEFEFLNSLTHHHNRWRFSFSHFVVDPGQEYEVTVHHLPKPKPDGDPNHKSKIILVPGSLWDPNITVETLDTRQLRVSFTLWNESTPYQILLESFPHSENQSCFDDIHQIPAPRQEEFHQRANVTLPLSNSNWCCRHHVQVQPFFNSCLNDCLRHAVTVFCPDIPKTSDSLADSIPLWVYGFITVIAILLVGSVILLTICMTWRLSGSDPEKHSDDSKCSGISPVAELTPPPLKPRKVWIIYSADHPLYVEVVLKFAQFLITACGTEVALDLLEEQVISEVGVMTWVGRQKQEMVESNSKILILCSRGTQAKWKAILGWAEPAVQLRCDHWKPAGDLFTAAMNMILPDFKRPACFGTYIVCYFSGISSESDVPDLFNITSRYPLMDRFEEVYFRIQDLEMFEPGRMHHIKELTGENYLQSPSGAQLKEAVGRFREWQTKYPDWFERENLCLAGDQDLPSLEEEVFEDPLLPPGGRIVKQQPLVREPSEGCLVVNVCVSEEGSGVAKLDPQLRPQRKSVAQTLQTMVLPAEQVPAAHVVEPVPLADGSGAATQLTLAEDSEASPLLGAQRNSVLCLPVDSDDLPLCSTPMLSPDHFHGDAREQLESLMRSVLQQSLSGQAQESWARPVVLQEPCTSSEEEQRQSVQSDQGYISRSSPQPPDWLTEEEEPELDESAEPLSPEVLQNLRNLQRQLFFQELEKNPGWDSLDPRRPTTEEQAPS</sequence>
<evidence type="ECO:0000256" key="9">
    <source>
        <dbReference type="SAM" id="MobiDB-lite"/>
    </source>
</evidence>
<feature type="compositionally biased region" description="Basic and acidic residues" evidence="9">
    <location>
        <begin position="933"/>
        <end position="949"/>
    </location>
</feature>
<dbReference type="FunFam" id="3.40.50.11530:FF:000002">
    <property type="entry name" value="Interleukin 17 receptor A"/>
    <property type="match status" value="1"/>
</dbReference>
<feature type="compositionally biased region" description="Pro residues" evidence="9">
    <location>
        <begin position="34"/>
        <end position="46"/>
    </location>
</feature>
<keyword evidence="5 10" id="KW-1133">Transmembrane helix</keyword>
<feature type="transmembrane region" description="Helical" evidence="10">
    <location>
        <begin position="413"/>
        <end position="439"/>
    </location>
</feature>
<dbReference type="Pfam" id="PF08357">
    <property type="entry name" value="SEFIR"/>
    <property type="match status" value="1"/>
</dbReference>
<keyword evidence="4" id="KW-0732">Signal</keyword>
<evidence type="ECO:0000256" key="10">
    <source>
        <dbReference type="SAM" id="Phobius"/>
    </source>
</evidence>
<accession>A0AAW0JHA9</accession>
<feature type="region of interest" description="Disordered" evidence="9">
    <location>
        <begin position="867"/>
        <end position="918"/>
    </location>
</feature>
<dbReference type="PANTHER" id="PTHR15583">
    <property type="entry name" value="INTERLEUKIN-17 RECEPTOR"/>
    <property type="match status" value="1"/>
</dbReference>
<keyword evidence="3 10" id="KW-0812">Transmembrane</keyword>
<evidence type="ECO:0000256" key="1">
    <source>
        <dbReference type="ARBA" id="ARBA00004251"/>
    </source>
</evidence>
<feature type="domain" description="SEFIR" evidence="11">
    <location>
        <begin position="471"/>
        <end position="629"/>
    </location>
</feature>
<dbReference type="PROSITE" id="PS51534">
    <property type="entry name" value="SEFIR"/>
    <property type="match status" value="1"/>
</dbReference>
<keyword evidence="6 10" id="KW-0472">Membrane</keyword>
<feature type="compositionally biased region" description="Acidic residues" evidence="9">
    <location>
        <begin position="898"/>
        <end position="910"/>
    </location>
</feature>
<name>A0AAW0JHA9_MYOGA</name>
<dbReference type="Pfam" id="PF16556">
    <property type="entry name" value="IL17R_fnIII_D1"/>
    <property type="match status" value="1"/>
</dbReference>
<dbReference type="PANTHER" id="PTHR15583:SF13">
    <property type="entry name" value="INTERLEUKIN-17 RECEPTOR A"/>
    <property type="match status" value="1"/>
</dbReference>
<feature type="non-terminal residue" evidence="12">
    <location>
        <position position="1"/>
    </location>
</feature>
<evidence type="ECO:0000256" key="6">
    <source>
        <dbReference type="ARBA" id="ARBA00023136"/>
    </source>
</evidence>
<dbReference type="InterPro" id="IPR039465">
    <property type="entry name" value="IL-17_rcpt-like"/>
</dbReference>
<reference evidence="12 13" key="1">
    <citation type="journal article" date="2023" name="bioRxiv">
        <title>Conserved and derived expression patterns and positive selection on dental genes reveal complex evolutionary context of ever-growing rodent molars.</title>
        <authorList>
            <person name="Calamari Z.T."/>
            <person name="Song A."/>
            <person name="Cohen E."/>
            <person name="Akter M."/>
            <person name="Roy R.D."/>
            <person name="Hallikas O."/>
            <person name="Christensen M.M."/>
            <person name="Li P."/>
            <person name="Marangoni P."/>
            <person name="Jernvall J."/>
            <person name="Klein O.D."/>
        </authorList>
    </citation>
    <scope>NUCLEOTIDE SEQUENCE [LARGE SCALE GENOMIC DNA]</scope>
    <source>
        <strain evidence="12">V071</strain>
    </source>
</reference>
<keyword evidence="13" id="KW-1185">Reference proteome</keyword>
<evidence type="ECO:0000313" key="13">
    <source>
        <dbReference type="Proteomes" id="UP001488838"/>
    </source>
</evidence>
<dbReference type="GO" id="GO:0005886">
    <property type="term" value="C:plasma membrane"/>
    <property type="evidence" value="ECO:0007669"/>
    <property type="project" value="UniProtKB-SubCell"/>
</dbReference>
<comment type="subcellular location">
    <subcellularLocation>
        <location evidence="1">Cell membrane</location>
        <topology evidence="1">Single-pass type I membrane protein</topology>
    </subcellularLocation>
</comment>
<evidence type="ECO:0000256" key="8">
    <source>
        <dbReference type="ARBA" id="ARBA00023180"/>
    </source>
</evidence>
<dbReference type="Gene3D" id="3.40.50.11530">
    <property type="match status" value="1"/>
</dbReference>
<dbReference type="EMBL" id="JBBHLL010000035">
    <property type="protein sequence ID" value="KAK7826284.1"/>
    <property type="molecule type" value="Genomic_DNA"/>
</dbReference>
<proteinExistence type="predicted"/>
<gene>
    <name evidence="12" type="ORF">U0070_021298</name>
</gene>
<dbReference type="GO" id="GO:0030368">
    <property type="term" value="F:interleukin-17 receptor activity"/>
    <property type="evidence" value="ECO:0007669"/>
    <property type="project" value="InterPro"/>
</dbReference>
<dbReference type="InterPro" id="IPR013568">
    <property type="entry name" value="SEFIR_dom"/>
</dbReference>
<evidence type="ECO:0000256" key="5">
    <source>
        <dbReference type="ARBA" id="ARBA00022989"/>
    </source>
</evidence>
<feature type="region of interest" description="Disordered" evidence="9">
    <location>
        <begin position="933"/>
        <end position="955"/>
    </location>
</feature>
<feature type="region of interest" description="Disordered" evidence="9">
    <location>
        <begin position="1"/>
        <end position="133"/>
    </location>
</feature>
<evidence type="ECO:0000256" key="2">
    <source>
        <dbReference type="ARBA" id="ARBA00022475"/>
    </source>
</evidence>
<evidence type="ECO:0000256" key="3">
    <source>
        <dbReference type="ARBA" id="ARBA00022692"/>
    </source>
</evidence>
<evidence type="ECO:0000313" key="12">
    <source>
        <dbReference type="EMBL" id="KAK7826284.1"/>
    </source>
</evidence>